<name>A0AAJ1VNG5_9LACO</name>
<dbReference type="EMBL" id="SDWY01000002">
    <property type="protein sequence ID" value="MDN6900184.1"/>
    <property type="molecule type" value="Genomic_DNA"/>
</dbReference>
<evidence type="ECO:0000256" key="2">
    <source>
        <dbReference type="ARBA" id="ARBA00022448"/>
    </source>
</evidence>
<dbReference type="PANTHER" id="PTHR30061:SF50">
    <property type="entry name" value="MALTOSE_MALTODEXTRIN-BINDING PERIPLASMIC PROTEIN"/>
    <property type="match status" value="1"/>
</dbReference>
<evidence type="ECO:0000256" key="3">
    <source>
        <dbReference type="ARBA" id="ARBA00022729"/>
    </source>
</evidence>
<dbReference type="PANTHER" id="PTHR30061">
    <property type="entry name" value="MALTOSE-BINDING PERIPLASMIC PROTEIN"/>
    <property type="match status" value="1"/>
</dbReference>
<keyword evidence="2" id="KW-0813">Transport</keyword>
<sequence length="403" mass="44180">MNKMFLKTTMLLSAATMASSVFAGIIPLSASAASKKVTIKLWADNSAYRSVVKDFEKNNPNINVQFQKVGSTDTIKYIQKDASTVGDVDMTTHDQLGTLVSQGLVLRTSPAYTRQVKKTQVKGAIAGATYKGKMYAYPYGVETQVLYYNKSKLSANDVKNWSTLTKKGKIAVNFGETGANYVWAPLFFTNGDVLFGKNGEQVKGTNFANQKGVDVLKWVQAQKNNAGVVQDNAGALQDLTSGKVDAFLSGPWSKADVQKALKNNYAVAKYPTIDISGKTKQLQAFLGVKIFIVNHSTKHPLQASKLASYLTSDKVQKKIFNQIGYIPSSKKIQKTASVKKDPLAKAVSVMSKTATPMPKITQINNFWTPMDAIFNDTWKGKITQTQMLSKLKTFQSQISKSTK</sequence>
<dbReference type="RefSeq" id="WP_301711086.1">
    <property type="nucleotide sequence ID" value="NZ_SDWY01000002.1"/>
</dbReference>
<feature type="chain" id="PRO_5042539221" evidence="4">
    <location>
        <begin position="24"/>
        <end position="403"/>
    </location>
</feature>
<reference evidence="5" key="1">
    <citation type="submission" date="2019-01" db="EMBL/GenBank/DDBJ databases">
        <title>Oenococcus sicerae UCMA17102.</title>
        <authorList>
            <person name="Cousin F.J."/>
            <person name="Le Guellec R."/>
            <person name="Cretenet M."/>
        </authorList>
    </citation>
    <scope>NUCLEOTIDE SEQUENCE</scope>
    <source>
        <strain evidence="5">UCMA17102</strain>
    </source>
</reference>
<dbReference type="AlphaFoldDB" id="A0AAJ1VNG5"/>
<dbReference type="SUPFAM" id="SSF53850">
    <property type="entry name" value="Periplasmic binding protein-like II"/>
    <property type="match status" value="1"/>
</dbReference>
<dbReference type="GO" id="GO:0055052">
    <property type="term" value="C:ATP-binding cassette (ABC) transporter complex, substrate-binding subunit-containing"/>
    <property type="evidence" value="ECO:0007669"/>
    <property type="project" value="TreeGrafter"/>
</dbReference>
<evidence type="ECO:0000256" key="1">
    <source>
        <dbReference type="ARBA" id="ARBA00008520"/>
    </source>
</evidence>
<dbReference type="Pfam" id="PF13416">
    <property type="entry name" value="SBP_bac_8"/>
    <property type="match status" value="1"/>
</dbReference>
<dbReference type="GO" id="GO:1901982">
    <property type="term" value="F:maltose binding"/>
    <property type="evidence" value="ECO:0007669"/>
    <property type="project" value="TreeGrafter"/>
</dbReference>
<feature type="signal peptide" evidence="4">
    <location>
        <begin position="1"/>
        <end position="23"/>
    </location>
</feature>
<dbReference type="GO" id="GO:0042956">
    <property type="term" value="P:maltodextrin transmembrane transport"/>
    <property type="evidence" value="ECO:0007669"/>
    <property type="project" value="TreeGrafter"/>
</dbReference>
<evidence type="ECO:0000313" key="6">
    <source>
        <dbReference type="Proteomes" id="UP001167919"/>
    </source>
</evidence>
<dbReference type="Proteomes" id="UP001167919">
    <property type="component" value="Unassembled WGS sequence"/>
</dbReference>
<evidence type="ECO:0000313" key="5">
    <source>
        <dbReference type="EMBL" id="MDN6900184.1"/>
    </source>
</evidence>
<dbReference type="Gene3D" id="3.40.190.10">
    <property type="entry name" value="Periplasmic binding protein-like II"/>
    <property type="match status" value="2"/>
</dbReference>
<keyword evidence="3 4" id="KW-0732">Signal</keyword>
<comment type="similarity">
    <text evidence="1">Belongs to the bacterial solute-binding protein 1 family.</text>
</comment>
<organism evidence="5 6">
    <name type="scientific">Oenococcus sicerae</name>
    <dbReference type="NCBI Taxonomy" id="2203724"/>
    <lineage>
        <taxon>Bacteria</taxon>
        <taxon>Bacillati</taxon>
        <taxon>Bacillota</taxon>
        <taxon>Bacilli</taxon>
        <taxon>Lactobacillales</taxon>
        <taxon>Lactobacillaceae</taxon>
        <taxon>Oenococcus</taxon>
    </lineage>
</organism>
<dbReference type="GO" id="GO:0015768">
    <property type="term" value="P:maltose transport"/>
    <property type="evidence" value="ECO:0007669"/>
    <property type="project" value="TreeGrafter"/>
</dbReference>
<proteinExistence type="inferred from homology"/>
<accession>A0AAJ1VNG5</accession>
<gene>
    <name evidence="5" type="ORF">EVC35_04085</name>
</gene>
<dbReference type="InterPro" id="IPR006059">
    <property type="entry name" value="SBP"/>
</dbReference>
<evidence type="ECO:0000256" key="4">
    <source>
        <dbReference type="SAM" id="SignalP"/>
    </source>
</evidence>
<comment type="caution">
    <text evidence="5">The sequence shown here is derived from an EMBL/GenBank/DDBJ whole genome shotgun (WGS) entry which is preliminary data.</text>
</comment>
<protein>
    <submittedName>
        <fullName evidence="5">Extracellular solute-binding protein</fullName>
    </submittedName>
</protein>